<dbReference type="AlphaFoldDB" id="A0A3L8SL81"/>
<sequence>MLPETWQPFEASIWSAQLSQFWCTQVLVIQFLLTTEEEAQVSSENERLEGWGHKLDLEEETSVQRCDCSVNTVPGSQPKEPWMMTALIYFGAVVSSKRNQEDALFSLVVYRNPEILGASDGSYDHNNTSHF</sequence>
<evidence type="ECO:0000313" key="1">
    <source>
        <dbReference type="EMBL" id="RLW03741.1"/>
    </source>
</evidence>
<proteinExistence type="predicted"/>
<accession>A0A3L8SL81</accession>
<name>A0A3L8SL81_CHLGU</name>
<keyword evidence="2" id="KW-1185">Reference proteome</keyword>
<gene>
    <name evidence="1" type="ORF">DV515_00006451</name>
</gene>
<evidence type="ECO:0000313" key="2">
    <source>
        <dbReference type="Proteomes" id="UP000276834"/>
    </source>
</evidence>
<dbReference type="Proteomes" id="UP000276834">
    <property type="component" value="Unassembled WGS sequence"/>
</dbReference>
<reference evidence="1 2" key="1">
    <citation type="journal article" date="2018" name="Proc. R. Soc. B">
        <title>A non-coding region near Follistatin controls head colour polymorphism in the Gouldian finch.</title>
        <authorList>
            <person name="Toomey M.B."/>
            <person name="Marques C.I."/>
            <person name="Andrade P."/>
            <person name="Araujo P.M."/>
            <person name="Sabatino S."/>
            <person name="Gazda M.A."/>
            <person name="Afonso S."/>
            <person name="Lopes R.J."/>
            <person name="Corbo J.C."/>
            <person name="Carneiro M."/>
        </authorList>
    </citation>
    <scope>NUCLEOTIDE SEQUENCE [LARGE SCALE GENOMIC DNA]</scope>
    <source>
        <strain evidence="1">Red01</strain>
        <tissue evidence="1">Muscle</tissue>
    </source>
</reference>
<comment type="caution">
    <text evidence="1">The sequence shown here is derived from an EMBL/GenBank/DDBJ whole genome shotgun (WGS) entry which is preliminary data.</text>
</comment>
<protein>
    <submittedName>
        <fullName evidence="1">Uncharacterized protein</fullName>
    </submittedName>
</protein>
<organism evidence="1 2">
    <name type="scientific">Chloebia gouldiae</name>
    <name type="common">Gouldian finch</name>
    <name type="synonym">Erythrura gouldiae</name>
    <dbReference type="NCBI Taxonomy" id="44316"/>
    <lineage>
        <taxon>Eukaryota</taxon>
        <taxon>Metazoa</taxon>
        <taxon>Chordata</taxon>
        <taxon>Craniata</taxon>
        <taxon>Vertebrata</taxon>
        <taxon>Euteleostomi</taxon>
        <taxon>Archelosauria</taxon>
        <taxon>Archosauria</taxon>
        <taxon>Dinosauria</taxon>
        <taxon>Saurischia</taxon>
        <taxon>Theropoda</taxon>
        <taxon>Coelurosauria</taxon>
        <taxon>Aves</taxon>
        <taxon>Neognathae</taxon>
        <taxon>Neoaves</taxon>
        <taxon>Telluraves</taxon>
        <taxon>Australaves</taxon>
        <taxon>Passeriformes</taxon>
        <taxon>Passeroidea</taxon>
        <taxon>Passeridae</taxon>
        <taxon>Chloebia</taxon>
    </lineage>
</organism>
<dbReference type="EMBL" id="QUSF01000015">
    <property type="protein sequence ID" value="RLW03741.1"/>
    <property type="molecule type" value="Genomic_DNA"/>
</dbReference>